<dbReference type="GO" id="GO:0005886">
    <property type="term" value="C:plasma membrane"/>
    <property type="evidence" value="ECO:0007669"/>
    <property type="project" value="TreeGrafter"/>
</dbReference>
<dbReference type="PANTHER" id="PTHR45772">
    <property type="entry name" value="CONSERVED COMPONENT OF ABC TRANSPORTER FOR NATURAL AMINO ACIDS-RELATED"/>
    <property type="match status" value="1"/>
</dbReference>
<dbReference type="InterPro" id="IPR032823">
    <property type="entry name" value="BCA_ABC_TP_C"/>
</dbReference>
<dbReference type="CDD" id="cd03219">
    <property type="entry name" value="ABC_Mj1267_LivG_branched"/>
    <property type="match status" value="1"/>
</dbReference>
<keyword evidence="3 6" id="KW-0067">ATP-binding</keyword>
<dbReference type="InterPro" id="IPR003593">
    <property type="entry name" value="AAA+_ATPase"/>
</dbReference>
<dbReference type="FunFam" id="3.40.50.300:FF:000421">
    <property type="entry name" value="Branched-chain amino acid ABC transporter ATP-binding protein"/>
    <property type="match status" value="1"/>
</dbReference>
<feature type="coiled-coil region" evidence="4">
    <location>
        <begin position="118"/>
        <end position="152"/>
    </location>
</feature>
<dbReference type="EMBL" id="DSZU01000089">
    <property type="protein sequence ID" value="HGV55450.1"/>
    <property type="molecule type" value="Genomic_DNA"/>
</dbReference>
<keyword evidence="4" id="KW-0175">Coiled coil</keyword>
<dbReference type="InterPro" id="IPR051120">
    <property type="entry name" value="ABC_AA/LPS_Transport"/>
</dbReference>
<evidence type="ECO:0000256" key="2">
    <source>
        <dbReference type="ARBA" id="ARBA00022741"/>
    </source>
</evidence>
<sequence length="254" mass="28409">MDILLEVKEIYKSFGGHEVLKGVNLKVREGTIHALIGPNGAGKTTLLNIINGLESPNRGKILFQGKEITSTPVEKRAKLGLARTFQLLEIFSGLSVLENVMVALYAQRPWGMWKSLILGDLNKREKEIKEEAERYLEEVNLLHRAKEEAQNLPAGEQKLLEIARALAINPKILLLDEPAAGLNNRETQLLGETLRMICQKRGVTILLVEHDMDLVMRISNFITVLNFGEILAEGTPLEIQKNPQVIKAYLGEET</sequence>
<evidence type="ECO:0000259" key="5">
    <source>
        <dbReference type="PROSITE" id="PS50893"/>
    </source>
</evidence>
<dbReference type="Pfam" id="PF12399">
    <property type="entry name" value="BCA_ABC_TP_C"/>
    <property type="match status" value="1"/>
</dbReference>
<dbReference type="InterPro" id="IPR027417">
    <property type="entry name" value="P-loop_NTPase"/>
</dbReference>
<feature type="domain" description="ABC transporter" evidence="5">
    <location>
        <begin position="5"/>
        <end position="252"/>
    </location>
</feature>
<dbReference type="GO" id="GO:0005524">
    <property type="term" value="F:ATP binding"/>
    <property type="evidence" value="ECO:0007669"/>
    <property type="project" value="UniProtKB-KW"/>
</dbReference>
<name>A0A832LXP6_9BACT</name>
<keyword evidence="2" id="KW-0547">Nucleotide-binding</keyword>
<dbReference type="SUPFAM" id="SSF52540">
    <property type="entry name" value="P-loop containing nucleoside triphosphate hydrolases"/>
    <property type="match status" value="1"/>
</dbReference>
<gene>
    <name evidence="6" type="ORF">ENT73_05120</name>
</gene>
<dbReference type="PROSITE" id="PS50893">
    <property type="entry name" value="ABC_TRANSPORTER_2"/>
    <property type="match status" value="1"/>
</dbReference>
<accession>A0A832LXP6</accession>
<dbReference type="AlphaFoldDB" id="A0A832LXP6"/>
<reference evidence="6" key="1">
    <citation type="journal article" date="2020" name="mSystems">
        <title>Genome- and Community-Level Interaction Insights into Carbon Utilization and Element Cycling Functions of Hydrothermarchaeota in Hydrothermal Sediment.</title>
        <authorList>
            <person name="Zhou Z."/>
            <person name="Liu Y."/>
            <person name="Xu W."/>
            <person name="Pan J."/>
            <person name="Luo Z.H."/>
            <person name="Li M."/>
        </authorList>
    </citation>
    <scope>NUCLEOTIDE SEQUENCE [LARGE SCALE GENOMIC DNA]</scope>
    <source>
        <strain evidence="6">SpSt-605</strain>
    </source>
</reference>
<dbReference type="InterPro" id="IPR003439">
    <property type="entry name" value="ABC_transporter-like_ATP-bd"/>
</dbReference>
<dbReference type="SMART" id="SM00382">
    <property type="entry name" value="AAA"/>
    <property type="match status" value="1"/>
</dbReference>
<keyword evidence="1" id="KW-0813">Transport</keyword>
<comment type="caution">
    <text evidence="6">The sequence shown here is derived from an EMBL/GenBank/DDBJ whole genome shotgun (WGS) entry which is preliminary data.</text>
</comment>
<evidence type="ECO:0000256" key="4">
    <source>
        <dbReference type="SAM" id="Coils"/>
    </source>
</evidence>
<dbReference type="GO" id="GO:0016887">
    <property type="term" value="F:ATP hydrolysis activity"/>
    <property type="evidence" value="ECO:0007669"/>
    <property type="project" value="InterPro"/>
</dbReference>
<evidence type="ECO:0000256" key="3">
    <source>
        <dbReference type="ARBA" id="ARBA00022840"/>
    </source>
</evidence>
<dbReference type="Gene3D" id="3.40.50.300">
    <property type="entry name" value="P-loop containing nucleotide triphosphate hydrolases"/>
    <property type="match status" value="1"/>
</dbReference>
<organism evidence="6">
    <name type="scientific">Caldimicrobium thiodismutans</name>
    <dbReference type="NCBI Taxonomy" id="1653476"/>
    <lineage>
        <taxon>Bacteria</taxon>
        <taxon>Pseudomonadati</taxon>
        <taxon>Thermodesulfobacteriota</taxon>
        <taxon>Thermodesulfobacteria</taxon>
        <taxon>Thermodesulfobacteriales</taxon>
        <taxon>Thermodesulfobacteriaceae</taxon>
        <taxon>Caldimicrobium</taxon>
    </lineage>
</organism>
<dbReference type="Pfam" id="PF00005">
    <property type="entry name" value="ABC_tran"/>
    <property type="match status" value="1"/>
</dbReference>
<dbReference type="PANTHER" id="PTHR45772:SF9">
    <property type="entry name" value="CONSERVED COMPONENT OF ABC TRANSPORTER FOR NATURAL AMINO ACIDS"/>
    <property type="match status" value="1"/>
</dbReference>
<protein>
    <submittedName>
        <fullName evidence="6">ABC transporter ATP-binding protein</fullName>
    </submittedName>
</protein>
<proteinExistence type="predicted"/>
<evidence type="ECO:0000313" key="6">
    <source>
        <dbReference type="EMBL" id="HGV55450.1"/>
    </source>
</evidence>
<evidence type="ECO:0000256" key="1">
    <source>
        <dbReference type="ARBA" id="ARBA00022448"/>
    </source>
</evidence>